<dbReference type="Gene3D" id="2.40.260.10">
    <property type="entry name" value="Sortase"/>
    <property type="match status" value="1"/>
</dbReference>
<dbReference type="InterPro" id="IPR023365">
    <property type="entry name" value="Sortase_dom-sf"/>
</dbReference>
<organism evidence="2 3">
    <name type="scientific">Dielma fastidiosa</name>
    <dbReference type="NCBI Taxonomy" id="1034346"/>
    <lineage>
        <taxon>Bacteria</taxon>
        <taxon>Bacillati</taxon>
        <taxon>Bacillota</taxon>
        <taxon>Erysipelotrichia</taxon>
        <taxon>Erysipelotrichales</taxon>
        <taxon>Erysipelotrichaceae</taxon>
        <taxon>Dielma</taxon>
    </lineage>
</organism>
<dbReference type="SUPFAM" id="SSF63817">
    <property type="entry name" value="Sortase"/>
    <property type="match status" value="1"/>
</dbReference>
<evidence type="ECO:0000313" key="3">
    <source>
        <dbReference type="Proteomes" id="UP001276902"/>
    </source>
</evidence>
<comment type="caution">
    <text evidence="2">The sequence shown here is derived from an EMBL/GenBank/DDBJ whole genome shotgun (WGS) entry which is preliminary data.</text>
</comment>
<dbReference type="EMBL" id="JALDAW010000016">
    <property type="protein sequence ID" value="MDY5168558.1"/>
    <property type="molecule type" value="Genomic_DNA"/>
</dbReference>
<accession>A0AB35UKH6</accession>
<gene>
    <name evidence="2" type="ORF">MQE39_10575</name>
</gene>
<evidence type="ECO:0000256" key="1">
    <source>
        <dbReference type="ARBA" id="ARBA00022801"/>
    </source>
</evidence>
<dbReference type="InterPro" id="IPR005754">
    <property type="entry name" value="Sortase"/>
</dbReference>
<dbReference type="GO" id="GO:0016787">
    <property type="term" value="F:hydrolase activity"/>
    <property type="evidence" value="ECO:0007669"/>
    <property type="project" value="UniProtKB-KW"/>
</dbReference>
<protein>
    <submittedName>
        <fullName evidence="2">Class B sortase</fullName>
    </submittedName>
</protein>
<dbReference type="PROSITE" id="PS51257">
    <property type="entry name" value="PROKAR_LIPOPROTEIN"/>
    <property type="match status" value="1"/>
</dbReference>
<sequence length="226" mass="25243">MRSVSFLLILIVLGCLMVYRLDQSAMKGSRHIAYWQSSMHQQAPVKEMGKEAAEPLVRDEMILSVLSIPALAIHEPVVWGVDNEFYLSHDAKGEPDAYGCVFLDADNRLNDPLLIVYGHHVIGTNLRFSPLVDLINQPIDEISITFLDKSWLVKAVMQTSIASANDLFDPWTIDFVNADHFKAYLRYLGALSGQSFSAAEGKQVLLLSTCLTLDSNERVLVFAVEE</sequence>
<dbReference type="RefSeq" id="WP_320883789.1">
    <property type="nucleotide sequence ID" value="NZ_BAABZA010000010.1"/>
</dbReference>
<dbReference type="InterPro" id="IPR009835">
    <property type="entry name" value="SrtB"/>
</dbReference>
<evidence type="ECO:0000313" key="2">
    <source>
        <dbReference type="EMBL" id="MDY5168558.1"/>
    </source>
</evidence>
<keyword evidence="1" id="KW-0378">Hydrolase</keyword>
<proteinExistence type="predicted"/>
<dbReference type="CDD" id="cd05826">
    <property type="entry name" value="Sortase_B"/>
    <property type="match status" value="1"/>
</dbReference>
<dbReference type="Proteomes" id="UP001276902">
    <property type="component" value="Unassembled WGS sequence"/>
</dbReference>
<name>A0AB35UKH6_9FIRM</name>
<dbReference type="Pfam" id="PF04203">
    <property type="entry name" value="Sortase"/>
    <property type="match status" value="1"/>
</dbReference>
<dbReference type="AlphaFoldDB" id="A0AB35UKH6"/>
<reference evidence="2" key="1">
    <citation type="submission" date="2022-03" db="EMBL/GenBank/DDBJ databases">
        <title>First case of bacteraemia caused by Dielma fastidiosa in a patient hospitalised with diverticulitis.</title>
        <authorList>
            <person name="Forman-Ankjaer B."/>
            <person name="Hvid-Jensen F."/>
            <person name="Kobel C.M."/>
            <person name="Greve T."/>
        </authorList>
    </citation>
    <scope>NUCLEOTIDE SEQUENCE</scope>
    <source>
        <strain evidence="2">AUH_DF_2021</strain>
    </source>
</reference>